<accession>A0A8S5UYZ4</accession>
<sequence>MSIIALCSVENTITEGRKFIMICPNCGSENVTIEIQQVSTSTKKHGNGIGGHLNNAARGVTAFCTLGISNLVWKKSKGNEKTVVKNEKICLCQNCGNSWAIS</sequence>
<name>A0A8S5UYZ4_9CAUD</name>
<organism evidence="1">
    <name type="scientific">Siphoviridae sp. ctu1o13</name>
    <dbReference type="NCBI Taxonomy" id="2825711"/>
    <lineage>
        <taxon>Viruses</taxon>
        <taxon>Duplodnaviria</taxon>
        <taxon>Heunggongvirae</taxon>
        <taxon>Uroviricota</taxon>
        <taxon>Caudoviricetes</taxon>
    </lineage>
</organism>
<reference evidence="1" key="1">
    <citation type="journal article" date="2021" name="Proc. Natl. Acad. Sci. U.S.A.">
        <title>A Catalog of Tens of Thousands of Viruses from Human Metagenomes Reveals Hidden Associations with Chronic Diseases.</title>
        <authorList>
            <person name="Tisza M.J."/>
            <person name="Buck C.B."/>
        </authorList>
    </citation>
    <scope>NUCLEOTIDE SEQUENCE</scope>
    <source>
        <strain evidence="1">Ctu1o13</strain>
    </source>
</reference>
<evidence type="ECO:0000313" key="1">
    <source>
        <dbReference type="EMBL" id="DAF99709.1"/>
    </source>
</evidence>
<protein>
    <submittedName>
        <fullName evidence="1">RNA polymerase II-like protein</fullName>
    </submittedName>
</protein>
<dbReference type="EMBL" id="BK016170">
    <property type="protein sequence ID" value="DAF99709.1"/>
    <property type="molecule type" value="Genomic_DNA"/>
</dbReference>
<proteinExistence type="predicted"/>